<evidence type="ECO:0000259" key="5">
    <source>
        <dbReference type="Pfam" id="PF02826"/>
    </source>
</evidence>
<gene>
    <name evidence="6" type="ORF">WICMUC_005198</name>
</gene>
<name>A0A9P8P900_9ASCO</name>
<reference evidence="6" key="2">
    <citation type="submission" date="2021-01" db="EMBL/GenBank/DDBJ databases">
        <authorList>
            <person name="Schikora-Tamarit M.A."/>
        </authorList>
    </citation>
    <scope>NUCLEOTIDE SEQUENCE</scope>
    <source>
        <strain evidence="6">CBS6341</strain>
    </source>
</reference>
<feature type="domain" description="D-isomer specific 2-hydroxyacid dehydrogenase NAD-binding" evidence="5">
    <location>
        <begin position="124"/>
        <end position="302"/>
    </location>
</feature>
<dbReference type="GO" id="GO:0030267">
    <property type="term" value="F:glyoxylate reductase (NADPH) activity"/>
    <property type="evidence" value="ECO:0007669"/>
    <property type="project" value="TreeGrafter"/>
</dbReference>
<dbReference type="SUPFAM" id="SSF51735">
    <property type="entry name" value="NAD(P)-binding Rossmann-fold domains"/>
    <property type="match status" value="1"/>
</dbReference>
<protein>
    <recommendedName>
        <fullName evidence="8">Glyoxylate reductase 1</fullName>
    </recommendedName>
</protein>
<dbReference type="GO" id="GO:0016618">
    <property type="term" value="F:hydroxypyruvate reductase [NAD(P)H] activity"/>
    <property type="evidence" value="ECO:0007669"/>
    <property type="project" value="TreeGrafter"/>
</dbReference>
<comment type="similarity">
    <text evidence="1 3">Belongs to the D-isomer specific 2-hydroxyacid dehydrogenase family.</text>
</comment>
<dbReference type="EMBL" id="JAEUBF010001377">
    <property type="protein sequence ID" value="KAH3667798.1"/>
    <property type="molecule type" value="Genomic_DNA"/>
</dbReference>
<dbReference type="InterPro" id="IPR006140">
    <property type="entry name" value="D-isomer_DH_NAD-bd"/>
</dbReference>
<comment type="caution">
    <text evidence="6">The sequence shown here is derived from an EMBL/GenBank/DDBJ whole genome shotgun (WGS) entry which is preliminary data.</text>
</comment>
<dbReference type="InterPro" id="IPR006139">
    <property type="entry name" value="D-isomer_2_OHA_DH_cat_dom"/>
</dbReference>
<dbReference type="AlphaFoldDB" id="A0A9P8P900"/>
<evidence type="ECO:0000313" key="6">
    <source>
        <dbReference type="EMBL" id="KAH3667798.1"/>
    </source>
</evidence>
<dbReference type="SUPFAM" id="SSF52283">
    <property type="entry name" value="Formate/glycerate dehydrogenase catalytic domain-like"/>
    <property type="match status" value="1"/>
</dbReference>
<dbReference type="PROSITE" id="PS00065">
    <property type="entry name" value="D_2_HYDROXYACID_DH_1"/>
    <property type="match status" value="1"/>
</dbReference>
<dbReference type="GO" id="GO:0051287">
    <property type="term" value="F:NAD binding"/>
    <property type="evidence" value="ECO:0007669"/>
    <property type="project" value="InterPro"/>
</dbReference>
<evidence type="ECO:0000256" key="3">
    <source>
        <dbReference type="RuleBase" id="RU003719"/>
    </source>
</evidence>
<dbReference type="Proteomes" id="UP000769528">
    <property type="component" value="Unassembled WGS sequence"/>
</dbReference>
<dbReference type="Gene3D" id="3.40.50.720">
    <property type="entry name" value="NAD(P)-binding Rossmann-like Domain"/>
    <property type="match status" value="2"/>
</dbReference>
<dbReference type="PANTHER" id="PTHR10996">
    <property type="entry name" value="2-HYDROXYACID DEHYDROGENASE-RELATED"/>
    <property type="match status" value="1"/>
</dbReference>
<keyword evidence="2 3" id="KW-0560">Oxidoreductase</keyword>
<dbReference type="GO" id="GO:0005829">
    <property type="term" value="C:cytosol"/>
    <property type="evidence" value="ECO:0007669"/>
    <property type="project" value="TreeGrafter"/>
</dbReference>
<reference evidence="6" key="1">
    <citation type="journal article" date="2021" name="Open Biol.">
        <title>Shared evolutionary footprints suggest mitochondrial oxidative damage underlies multiple complex I losses in fungi.</title>
        <authorList>
            <person name="Schikora-Tamarit M.A."/>
            <person name="Marcet-Houben M."/>
            <person name="Nosek J."/>
            <person name="Gabaldon T."/>
        </authorList>
    </citation>
    <scope>NUCLEOTIDE SEQUENCE</scope>
    <source>
        <strain evidence="6">CBS6341</strain>
    </source>
</reference>
<dbReference type="PANTHER" id="PTHR10996:SF257">
    <property type="entry name" value="GLYOXYLATE REDUCTASE 1"/>
    <property type="match status" value="1"/>
</dbReference>
<dbReference type="InterPro" id="IPR036291">
    <property type="entry name" value="NAD(P)-bd_dom_sf"/>
</dbReference>
<dbReference type="FunFam" id="3.40.50.720:FF:000026">
    <property type="entry name" value="Glyoxylate/hydroxypyruvate reductase B"/>
    <property type="match status" value="1"/>
</dbReference>
<proteinExistence type="inferred from homology"/>
<dbReference type="InterPro" id="IPR029752">
    <property type="entry name" value="D-isomer_DH_CS1"/>
</dbReference>
<evidence type="ECO:0008006" key="8">
    <source>
        <dbReference type="Google" id="ProtNLM"/>
    </source>
</evidence>
<dbReference type="Pfam" id="PF02826">
    <property type="entry name" value="2-Hacid_dh_C"/>
    <property type="match status" value="1"/>
</dbReference>
<evidence type="ECO:0000313" key="7">
    <source>
        <dbReference type="Proteomes" id="UP000769528"/>
    </source>
</evidence>
<feature type="domain" description="D-isomer specific 2-hydroxyacid dehydrogenase catalytic" evidence="4">
    <location>
        <begin position="19"/>
        <end position="333"/>
    </location>
</feature>
<organism evidence="6 7">
    <name type="scientific">Wickerhamomyces mucosus</name>
    <dbReference type="NCBI Taxonomy" id="1378264"/>
    <lineage>
        <taxon>Eukaryota</taxon>
        <taxon>Fungi</taxon>
        <taxon>Dikarya</taxon>
        <taxon>Ascomycota</taxon>
        <taxon>Saccharomycotina</taxon>
        <taxon>Saccharomycetes</taxon>
        <taxon>Phaffomycetales</taxon>
        <taxon>Wickerhamomycetaceae</taxon>
        <taxon>Wickerhamomyces</taxon>
    </lineage>
</organism>
<evidence type="ECO:0000259" key="4">
    <source>
        <dbReference type="Pfam" id="PF00389"/>
    </source>
</evidence>
<accession>A0A9P8P900</accession>
<evidence type="ECO:0000256" key="1">
    <source>
        <dbReference type="ARBA" id="ARBA00005854"/>
    </source>
</evidence>
<dbReference type="Pfam" id="PF00389">
    <property type="entry name" value="2-Hacid_dh"/>
    <property type="match status" value="1"/>
</dbReference>
<dbReference type="PROSITE" id="PS00671">
    <property type="entry name" value="D_2_HYDROXYACID_DH_3"/>
    <property type="match status" value="1"/>
</dbReference>
<dbReference type="InterPro" id="IPR029753">
    <property type="entry name" value="D-isomer_DH_CS"/>
</dbReference>
<dbReference type="OrthoDB" id="9991913at2759"/>
<keyword evidence="7" id="KW-1185">Reference proteome</keyword>
<evidence type="ECO:0000256" key="2">
    <source>
        <dbReference type="ARBA" id="ARBA00023002"/>
    </source>
</evidence>
<dbReference type="CDD" id="cd12168">
    <property type="entry name" value="Mand_dh_like"/>
    <property type="match status" value="1"/>
</dbReference>
<sequence length="341" mass="37587">MSASVTKPIVLRLGEVRQAQKAWKQLEEIATVLVADSPNREEFIKDLKGKYSNVQYIARTVASADQTGLFDEELISHLPKSVISVSHNGAGYDQVDPIALAKKNIQLSNVPSLVDNATADTHVYLLLGALRNFNLGHHALLNGDWPSNPKAAGVPVAFDPEGKTVGIVGLGGIGRNILNKLKPFGFEKFIYYNRNKLPEELENGAEYSSFDNLLATADIISINIPLNKHTHHLFNEEVFAKTKEGVVVVNTARGGVIDETAFIKYLKNGHIRSAGLDVVENEPNPRRELVELPNVLAIPHMGTHTHQTQKKMEEFVVKNIENAIQTGKVISLVPEQKSHEF</sequence>
<dbReference type="PROSITE" id="PS00670">
    <property type="entry name" value="D_2_HYDROXYACID_DH_2"/>
    <property type="match status" value="1"/>
</dbReference>
<dbReference type="InterPro" id="IPR050223">
    <property type="entry name" value="D-isomer_2-hydroxyacid_DH"/>
</dbReference>